<evidence type="ECO:0000313" key="2">
    <source>
        <dbReference type="Proteomes" id="UP001163603"/>
    </source>
</evidence>
<dbReference type="EMBL" id="CM047743">
    <property type="protein sequence ID" value="KAJ0031667.1"/>
    <property type="molecule type" value="Genomic_DNA"/>
</dbReference>
<protein>
    <submittedName>
        <fullName evidence="1">Uncharacterized protein</fullName>
    </submittedName>
</protein>
<sequence>MLLRSRKHSITGDIFGLLSAISYGLFTVLLKKYAGSDGDKVDVQKFFGYIGLFSLFGLWWLIWPLNAAGLESPFEFPHSTSVGEAVLFTSLVGSVLSDYLWYGPFCGLDNSIGRNAGYVLNDTPRNVSRHGYTRPSLLCNLHPWMHSGICRFHYSQSFRQVFSKRRVVAVAAT</sequence>
<gene>
    <name evidence="1" type="ORF">Pint_12530</name>
</gene>
<reference evidence="2" key="1">
    <citation type="journal article" date="2023" name="G3 (Bethesda)">
        <title>Genome assembly and association tests identify interacting loci associated with vigor, precocity, and sex in interspecific pistachio rootstocks.</title>
        <authorList>
            <person name="Palmer W."/>
            <person name="Jacygrad E."/>
            <person name="Sagayaradj S."/>
            <person name="Cavanaugh K."/>
            <person name="Han R."/>
            <person name="Bertier L."/>
            <person name="Beede B."/>
            <person name="Kafkas S."/>
            <person name="Golino D."/>
            <person name="Preece J."/>
            <person name="Michelmore R."/>
        </authorList>
    </citation>
    <scope>NUCLEOTIDE SEQUENCE [LARGE SCALE GENOMIC DNA]</scope>
</reference>
<accession>A0ACC0Y8Q7</accession>
<name>A0ACC0Y8Q7_9ROSI</name>
<keyword evidence="2" id="KW-1185">Reference proteome</keyword>
<proteinExistence type="predicted"/>
<dbReference type="Proteomes" id="UP001163603">
    <property type="component" value="Chromosome 8"/>
</dbReference>
<organism evidence="1 2">
    <name type="scientific">Pistacia integerrima</name>
    <dbReference type="NCBI Taxonomy" id="434235"/>
    <lineage>
        <taxon>Eukaryota</taxon>
        <taxon>Viridiplantae</taxon>
        <taxon>Streptophyta</taxon>
        <taxon>Embryophyta</taxon>
        <taxon>Tracheophyta</taxon>
        <taxon>Spermatophyta</taxon>
        <taxon>Magnoliopsida</taxon>
        <taxon>eudicotyledons</taxon>
        <taxon>Gunneridae</taxon>
        <taxon>Pentapetalae</taxon>
        <taxon>rosids</taxon>
        <taxon>malvids</taxon>
        <taxon>Sapindales</taxon>
        <taxon>Anacardiaceae</taxon>
        <taxon>Pistacia</taxon>
    </lineage>
</organism>
<evidence type="ECO:0000313" key="1">
    <source>
        <dbReference type="EMBL" id="KAJ0031667.1"/>
    </source>
</evidence>
<comment type="caution">
    <text evidence="1">The sequence shown here is derived from an EMBL/GenBank/DDBJ whole genome shotgun (WGS) entry which is preliminary data.</text>
</comment>